<dbReference type="OrthoDB" id="7624353at2"/>
<dbReference type="SUPFAM" id="SSF53300">
    <property type="entry name" value="vWA-like"/>
    <property type="match status" value="1"/>
</dbReference>
<gene>
    <name evidence="2" type="ORF">BJF93_20825</name>
</gene>
<keyword evidence="3" id="KW-1185">Reference proteome</keyword>
<name>A0A1Q9AZT1_9HYPH</name>
<evidence type="ECO:0000313" key="2">
    <source>
        <dbReference type="EMBL" id="OLP61236.1"/>
    </source>
</evidence>
<dbReference type="RefSeq" id="WP_075626624.1">
    <property type="nucleotide sequence ID" value="NZ_FOAM01000009.1"/>
</dbReference>
<dbReference type="InterPro" id="IPR036465">
    <property type="entry name" value="vWFA_dom_sf"/>
</dbReference>
<proteinExistence type="predicted"/>
<dbReference type="Proteomes" id="UP000186364">
    <property type="component" value="Unassembled WGS sequence"/>
</dbReference>
<protein>
    <recommendedName>
        <fullName evidence="1">Putative Flp pilus-assembly TadG-like N-terminal domain-containing protein</fullName>
    </recommendedName>
</protein>
<dbReference type="AlphaFoldDB" id="A0A1Q9AZT1"/>
<evidence type="ECO:0000259" key="1">
    <source>
        <dbReference type="Pfam" id="PF13400"/>
    </source>
</evidence>
<sequence>MGLAKDRSGNFAMMSALLLLPLAGALGLGIDVSHAVSVKHELQAAADAAALAALASGSAGVKAAMQQGDGEVEAAETESLSAFDRNAGAKSYKITRHVEVTKDKGILTAKVTFQAHVPTSFSRVLGQKTMDVGGSAIAKFSTGIYRDFYLLLDNSPSMGLGATYDDIATMKANTDDSCAFACHIVKNGVEQPTDTYKKARALGVTTRIDVVASATASLMDTASRERLVSNQFRMAVYSFGKSAETRGLTEIVGLTNDLDQIKTKAGKVDLMSIPSSNYDKDQMTDYDGTIAALQTQMGNAGTGMTSSEPEKVLFLVTDGVNDANKPTDCSQAVWRSTRCQEPIDIRICDSLKDKGLRIAVLYTTYLPLPGDDWYKKWISPFAGQIAPALKACASPNFFFEVNPSEGIPDAMKALFMKVINAPRLVS</sequence>
<reference evidence="2 3" key="1">
    <citation type="submission" date="2016-09" db="EMBL/GenBank/DDBJ databases">
        <title>Rhizobium sp. nov., a novel species isolated from the rice rhizosphere.</title>
        <authorList>
            <person name="Zhao J."/>
            <person name="Zhang X."/>
        </authorList>
    </citation>
    <scope>NUCLEOTIDE SEQUENCE [LARGE SCALE GENOMIC DNA]</scope>
    <source>
        <strain evidence="2 3">1.7048</strain>
    </source>
</reference>
<dbReference type="EMBL" id="MKIP01000033">
    <property type="protein sequence ID" value="OLP61236.1"/>
    <property type="molecule type" value="Genomic_DNA"/>
</dbReference>
<organism evidence="2 3">
    <name type="scientific">Xaviernesmea oryzae</name>
    <dbReference type="NCBI Taxonomy" id="464029"/>
    <lineage>
        <taxon>Bacteria</taxon>
        <taxon>Pseudomonadati</taxon>
        <taxon>Pseudomonadota</taxon>
        <taxon>Alphaproteobacteria</taxon>
        <taxon>Hyphomicrobiales</taxon>
        <taxon>Rhizobiaceae</taxon>
        <taxon>Rhizobium/Agrobacterium group</taxon>
        <taxon>Xaviernesmea</taxon>
    </lineage>
</organism>
<accession>A0A1Q9AZT1</accession>
<dbReference type="InterPro" id="IPR028087">
    <property type="entry name" value="Tad_N"/>
</dbReference>
<comment type="caution">
    <text evidence="2">The sequence shown here is derived from an EMBL/GenBank/DDBJ whole genome shotgun (WGS) entry which is preliminary data.</text>
</comment>
<evidence type="ECO:0000313" key="3">
    <source>
        <dbReference type="Proteomes" id="UP000186364"/>
    </source>
</evidence>
<dbReference type="Gene3D" id="3.40.50.410">
    <property type="entry name" value="von Willebrand factor, type A domain"/>
    <property type="match status" value="1"/>
</dbReference>
<feature type="domain" description="Putative Flp pilus-assembly TadG-like N-terminal" evidence="1">
    <location>
        <begin position="9"/>
        <end position="54"/>
    </location>
</feature>
<dbReference type="Pfam" id="PF13400">
    <property type="entry name" value="Tad"/>
    <property type="match status" value="1"/>
</dbReference>